<dbReference type="Gene3D" id="3.40.50.300">
    <property type="entry name" value="P-loop containing nucleotide triphosphate hydrolases"/>
    <property type="match status" value="1"/>
</dbReference>
<gene>
    <name evidence="6" type="ORF">A4R26_07985</name>
</gene>
<evidence type="ECO:0000313" key="7">
    <source>
        <dbReference type="Proteomes" id="UP000192276"/>
    </source>
</evidence>
<dbReference type="InterPro" id="IPR017871">
    <property type="entry name" value="ABC_transporter-like_CS"/>
</dbReference>
<sequence>MKISLINAGKRFNRDWIFRNFQQEFSAGIAYAITGPNGSGKSTLLQVIGGAMIMSEGSAKYTIGNCETANPDESGQAEKRESSIPDAHNQQSAFARASADKEIHVDQAFRYISIAAPYLELIEEMTLQEFLQFHSQFKPFMPGFGIPQIIDEIGLKTATHKQIRFYSSGMKQRVKLAQAIFSNVPCVLLDEPCTNLDAAGIELYHHLVKSYCNKRLVIVSSNDEQEYKFCTEVISILDYKKKQP</sequence>
<keyword evidence="2" id="KW-0547">Nucleotide-binding</keyword>
<dbReference type="PANTHER" id="PTHR42939">
    <property type="entry name" value="ABC TRANSPORTER ATP-BINDING PROTEIN ALBC-RELATED"/>
    <property type="match status" value="1"/>
</dbReference>
<dbReference type="GO" id="GO:0016887">
    <property type="term" value="F:ATP hydrolysis activity"/>
    <property type="evidence" value="ECO:0007669"/>
    <property type="project" value="InterPro"/>
</dbReference>
<evidence type="ECO:0000256" key="1">
    <source>
        <dbReference type="ARBA" id="ARBA00022448"/>
    </source>
</evidence>
<keyword evidence="3 6" id="KW-0067">ATP-binding</keyword>
<dbReference type="SUPFAM" id="SSF52540">
    <property type="entry name" value="P-loop containing nucleoside triphosphate hydrolases"/>
    <property type="match status" value="1"/>
</dbReference>
<protein>
    <submittedName>
        <fullName evidence="6">ABC transporter ATP-binding protein</fullName>
    </submittedName>
</protein>
<organism evidence="6 7">
    <name type="scientific">Niastella populi</name>
    <dbReference type="NCBI Taxonomy" id="550983"/>
    <lineage>
        <taxon>Bacteria</taxon>
        <taxon>Pseudomonadati</taxon>
        <taxon>Bacteroidota</taxon>
        <taxon>Chitinophagia</taxon>
        <taxon>Chitinophagales</taxon>
        <taxon>Chitinophagaceae</taxon>
        <taxon>Niastella</taxon>
    </lineage>
</organism>
<dbReference type="InterPro" id="IPR027417">
    <property type="entry name" value="P-loop_NTPase"/>
</dbReference>
<reference evidence="7" key="1">
    <citation type="submission" date="2016-04" db="EMBL/GenBank/DDBJ databases">
        <authorList>
            <person name="Chen L."/>
            <person name="Zhuang W."/>
            <person name="Wang G."/>
        </authorList>
    </citation>
    <scope>NUCLEOTIDE SEQUENCE [LARGE SCALE GENOMIC DNA]</scope>
    <source>
        <strain evidence="7">208</strain>
    </source>
</reference>
<keyword evidence="1" id="KW-0813">Transport</keyword>
<dbReference type="AlphaFoldDB" id="A0A1V9EL33"/>
<dbReference type="OrthoDB" id="9808363at2"/>
<dbReference type="Proteomes" id="UP000192276">
    <property type="component" value="Unassembled WGS sequence"/>
</dbReference>
<dbReference type="STRING" id="550983.A4R26_07985"/>
<evidence type="ECO:0000313" key="6">
    <source>
        <dbReference type="EMBL" id="OQP46654.1"/>
    </source>
</evidence>
<evidence type="ECO:0000256" key="2">
    <source>
        <dbReference type="ARBA" id="ARBA00022741"/>
    </source>
</evidence>
<accession>A0A1V9EL33</accession>
<name>A0A1V9EL33_9BACT</name>
<evidence type="ECO:0000259" key="5">
    <source>
        <dbReference type="PROSITE" id="PS50893"/>
    </source>
</evidence>
<dbReference type="InterPro" id="IPR003593">
    <property type="entry name" value="AAA+_ATPase"/>
</dbReference>
<comment type="caution">
    <text evidence="6">The sequence shown here is derived from an EMBL/GenBank/DDBJ whole genome shotgun (WGS) entry which is preliminary data.</text>
</comment>
<feature type="domain" description="ABC transporter" evidence="5">
    <location>
        <begin position="3"/>
        <end position="244"/>
    </location>
</feature>
<dbReference type="EMBL" id="LWBP01000243">
    <property type="protein sequence ID" value="OQP46654.1"/>
    <property type="molecule type" value="Genomic_DNA"/>
</dbReference>
<dbReference type="SMART" id="SM00382">
    <property type="entry name" value="AAA"/>
    <property type="match status" value="1"/>
</dbReference>
<dbReference type="GO" id="GO:0005524">
    <property type="term" value="F:ATP binding"/>
    <property type="evidence" value="ECO:0007669"/>
    <property type="project" value="UniProtKB-KW"/>
</dbReference>
<keyword evidence="7" id="KW-1185">Reference proteome</keyword>
<dbReference type="PROSITE" id="PS50893">
    <property type="entry name" value="ABC_TRANSPORTER_2"/>
    <property type="match status" value="1"/>
</dbReference>
<dbReference type="InterPro" id="IPR003439">
    <property type="entry name" value="ABC_transporter-like_ATP-bd"/>
</dbReference>
<dbReference type="PROSITE" id="PS00211">
    <property type="entry name" value="ABC_TRANSPORTER_1"/>
    <property type="match status" value="1"/>
</dbReference>
<feature type="region of interest" description="Disordered" evidence="4">
    <location>
        <begin position="67"/>
        <end position="91"/>
    </location>
</feature>
<dbReference type="Pfam" id="PF00005">
    <property type="entry name" value="ABC_tran"/>
    <property type="match status" value="1"/>
</dbReference>
<evidence type="ECO:0000256" key="3">
    <source>
        <dbReference type="ARBA" id="ARBA00022840"/>
    </source>
</evidence>
<dbReference type="PANTHER" id="PTHR42939:SF1">
    <property type="entry name" value="ABC TRANSPORTER ATP-BINDING PROTEIN ALBC-RELATED"/>
    <property type="match status" value="1"/>
</dbReference>
<evidence type="ECO:0000256" key="4">
    <source>
        <dbReference type="SAM" id="MobiDB-lite"/>
    </source>
</evidence>
<dbReference type="RefSeq" id="WP_081170733.1">
    <property type="nucleotide sequence ID" value="NZ_LWBP01000243.1"/>
</dbReference>
<dbReference type="InterPro" id="IPR051782">
    <property type="entry name" value="ABC_Transporter_VariousFunc"/>
</dbReference>
<proteinExistence type="predicted"/>